<keyword evidence="5" id="KW-0408">Iron</keyword>
<keyword evidence="1" id="KW-0813">Transport</keyword>
<evidence type="ECO:0000259" key="9">
    <source>
        <dbReference type="Pfam" id="PF04324"/>
    </source>
</evidence>
<reference evidence="10 11" key="1">
    <citation type="journal article" date="2013" name="PLoS ONE">
        <title>Identification and characterization of three novel lipases belonging to families II and V from Anaerovibrio lipolyticus 5ST.</title>
        <authorList>
            <person name="Prive F."/>
            <person name="Kaderbhai N.N."/>
            <person name="Girdwood S."/>
            <person name="Worgan H.J."/>
            <person name="Pinloche E."/>
            <person name="Scollan N.D."/>
            <person name="Huws S.A."/>
            <person name="Newbold C.J."/>
        </authorList>
    </citation>
    <scope>NUCLEOTIDE SEQUENCE [LARGE SCALE GENOMIC DNA]</scope>
    <source>
        <strain evidence="10 11">5S</strain>
    </source>
</reference>
<dbReference type="InterPro" id="IPR052371">
    <property type="entry name" value="BFD-associated_ferredoxin"/>
</dbReference>
<keyword evidence="4" id="KW-0249">Electron transport</keyword>
<comment type="caution">
    <text evidence="10">The sequence shown here is derived from an EMBL/GenBank/DDBJ whole genome shotgun (WGS) entry which is preliminary data.</text>
</comment>
<dbReference type="PANTHER" id="PTHR37424:SF1">
    <property type="entry name" value="BACTERIOFERRITIN-ASSOCIATED FERREDOXIN"/>
    <property type="match status" value="1"/>
</dbReference>
<evidence type="ECO:0000256" key="5">
    <source>
        <dbReference type="ARBA" id="ARBA00023004"/>
    </source>
</evidence>
<dbReference type="Gene3D" id="1.10.10.1100">
    <property type="entry name" value="BFD-like [2Fe-2S]-binding domain"/>
    <property type="match status" value="1"/>
</dbReference>
<comment type="similarity">
    <text evidence="8">Belongs to the Bfd family.</text>
</comment>
<evidence type="ECO:0000313" key="11">
    <source>
        <dbReference type="Proteomes" id="UP000030993"/>
    </source>
</evidence>
<feature type="domain" description="BFD-like [2Fe-2S]-binding" evidence="9">
    <location>
        <begin position="8"/>
        <end position="55"/>
    </location>
</feature>
<sequence>MNRNKEACHCKNVTYGMIEDAIKAGCTSYKDLQEKLRFGTSCGKCQEFIQHLVKELSAKP</sequence>
<keyword evidence="2" id="KW-0001">2Fe-2S</keyword>
<evidence type="ECO:0000256" key="1">
    <source>
        <dbReference type="ARBA" id="ARBA00022448"/>
    </source>
</evidence>
<dbReference type="Pfam" id="PF04324">
    <property type="entry name" value="Fer2_BFD"/>
    <property type="match status" value="1"/>
</dbReference>
<keyword evidence="11" id="KW-1185">Reference proteome</keyword>
<evidence type="ECO:0000313" key="10">
    <source>
        <dbReference type="EMBL" id="KHM52821.1"/>
    </source>
</evidence>
<dbReference type="Proteomes" id="UP000030993">
    <property type="component" value="Unassembled WGS sequence"/>
</dbReference>
<keyword evidence="6" id="KW-0411">Iron-sulfur</keyword>
<proteinExistence type="inferred from homology"/>
<evidence type="ECO:0000256" key="8">
    <source>
        <dbReference type="ARBA" id="ARBA00046332"/>
    </source>
</evidence>
<dbReference type="AlphaFoldDB" id="A0A0B2K235"/>
<evidence type="ECO:0000256" key="7">
    <source>
        <dbReference type="ARBA" id="ARBA00039386"/>
    </source>
</evidence>
<evidence type="ECO:0000256" key="3">
    <source>
        <dbReference type="ARBA" id="ARBA00022723"/>
    </source>
</evidence>
<evidence type="ECO:0000256" key="2">
    <source>
        <dbReference type="ARBA" id="ARBA00022714"/>
    </source>
</evidence>
<evidence type="ECO:0000256" key="6">
    <source>
        <dbReference type="ARBA" id="ARBA00023014"/>
    </source>
</evidence>
<name>A0A0B2K235_9FIRM</name>
<organism evidence="10 11">
    <name type="scientific">Anaerovibrio lipolyticus</name>
    <dbReference type="NCBI Taxonomy" id="82374"/>
    <lineage>
        <taxon>Bacteria</taxon>
        <taxon>Bacillati</taxon>
        <taxon>Bacillota</taxon>
        <taxon>Negativicutes</taxon>
        <taxon>Selenomonadales</taxon>
        <taxon>Selenomonadaceae</taxon>
        <taxon>Anaerovibrio</taxon>
    </lineage>
</organism>
<dbReference type="RefSeq" id="WP_039206131.1">
    <property type="nucleotide sequence ID" value="NZ_JSCE01000046.1"/>
</dbReference>
<dbReference type="EMBL" id="JSCE01000046">
    <property type="protein sequence ID" value="KHM52821.1"/>
    <property type="molecule type" value="Genomic_DNA"/>
</dbReference>
<keyword evidence="3" id="KW-0479">Metal-binding</keyword>
<dbReference type="InterPro" id="IPR041854">
    <property type="entry name" value="BFD-like_2Fe2S-bd_dom_sf"/>
</dbReference>
<evidence type="ECO:0000256" key="4">
    <source>
        <dbReference type="ARBA" id="ARBA00022982"/>
    </source>
</evidence>
<dbReference type="InterPro" id="IPR007419">
    <property type="entry name" value="BFD-like_2Fe2S-bd_dom"/>
</dbReference>
<dbReference type="GO" id="GO:0046872">
    <property type="term" value="F:metal ion binding"/>
    <property type="evidence" value="ECO:0007669"/>
    <property type="project" value="UniProtKB-KW"/>
</dbReference>
<protein>
    <recommendedName>
        <fullName evidence="7">Bacterioferritin-associated ferredoxin</fullName>
    </recommendedName>
</protein>
<gene>
    <name evidence="10" type="ORF">NZ47_02545</name>
</gene>
<accession>A0A0B2K235</accession>
<dbReference type="STRING" id="82374.NZ47_02545"/>
<dbReference type="GO" id="GO:0051537">
    <property type="term" value="F:2 iron, 2 sulfur cluster binding"/>
    <property type="evidence" value="ECO:0007669"/>
    <property type="project" value="UniProtKB-KW"/>
</dbReference>
<dbReference type="PANTHER" id="PTHR37424">
    <property type="entry name" value="BACTERIOFERRITIN-ASSOCIATED FERREDOXIN"/>
    <property type="match status" value="1"/>
</dbReference>